<evidence type="ECO:0000256" key="3">
    <source>
        <dbReference type="SAM" id="MobiDB-lite"/>
    </source>
</evidence>
<dbReference type="Ensembl" id="ENSPTXT00000026781.1">
    <property type="protein sequence ID" value="ENSPTXP00000025976.1"/>
    <property type="gene ID" value="ENSPTXG00000018035.1"/>
</dbReference>
<organism evidence="5 6">
    <name type="scientific">Pseudonaja textilis</name>
    <name type="common">Eastern brown snake</name>
    <dbReference type="NCBI Taxonomy" id="8673"/>
    <lineage>
        <taxon>Eukaryota</taxon>
        <taxon>Metazoa</taxon>
        <taxon>Chordata</taxon>
        <taxon>Craniata</taxon>
        <taxon>Vertebrata</taxon>
        <taxon>Euteleostomi</taxon>
        <taxon>Lepidosauria</taxon>
        <taxon>Squamata</taxon>
        <taxon>Bifurcata</taxon>
        <taxon>Unidentata</taxon>
        <taxon>Episquamata</taxon>
        <taxon>Toxicofera</taxon>
        <taxon>Serpentes</taxon>
        <taxon>Colubroidea</taxon>
        <taxon>Elapidae</taxon>
        <taxon>Hydrophiinae</taxon>
        <taxon>Pseudonaja</taxon>
    </lineage>
</organism>
<reference evidence="5" key="1">
    <citation type="submission" date="2025-08" db="UniProtKB">
        <authorList>
            <consortium name="Ensembl"/>
        </authorList>
    </citation>
    <scope>IDENTIFICATION</scope>
</reference>
<dbReference type="AlphaFoldDB" id="A0A670ZSX2"/>
<dbReference type="CDD" id="cd11796">
    <property type="entry name" value="SH3_DNMBP_N3"/>
    <property type="match status" value="1"/>
</dbReference>
<feature type="compositionally biased region" description="Basic and acidic residues" evidence="3">
    <location>
        <begin position="320"/>
        <end position="333"/>
    </location>
</feature>
<evidence type="ECO:0000313" key="5">
    <source>
        <dbReference type="Ensembl" id="ENSPTXP00000025976.1"/>
    </source>
</evidence>
<dbReference type="GO" id="GO:0005737">
    <property type="term" value="C:cytoplasm"/>
    <property type="evidence" value="ECO:0007669"/>
    <property type="project" value="TreeGrafter"/>
</dbReference>
<dbReference type="PANTHER" id="PTHR22834">
    <property type="entry name" value="NUCLEAR FUSION PROTEIN FUS2"/>
    <property type="match status" value="1"/>
</dbReference>
<name>A0A670ZSX2_PSETE</name>
<dbReference type="Proteomes" id="UP000472273">
    <property type="component" value="Unplaced"/>
</dbReference>
<feature type="domain" description="SH3" evidence="4">
    <location>
        <begin position="85"/>
        <end position="144"/>
    </location>
</feature>
<proteinExistence type="predicted"/>
<dbReference type="InterPro" id="IPR036028">
    <property type="entry name" value="SH3-like_dom_sf"/>
</dbReference>
<dbReference type="GeneTree" id="ENSGT00950000183088"/>
<protein>
    <recommendedName>
        <fullName evidence="4">SH3 domain-containing protein</fullName>
    </recommendedName>
</protein>
<dbReference type="InterPro" id="IPR035819">
    <property type="entry name" value="DNMBP_SH3_N3"/>
</dbReference>
<dbReference type="PANTHER" id="PTHR22834:SF19">
    <property type="entry name" value="DYNAMIN-BINDING PROTEIN"/>
    <property type="match status" value="1"/>
</dbReference>
<dbReference type="PROSITE" id="PS50002">
    <property type="entry name" value="SH3"/>
    <property type="match status" value="2"/>
</dbReference>
<dbReference type="Pfam" id="PF14604">
    <property type="entry name" value="SH3_9"/>
    <property type="match status" value="2"/>
</dbReference>
<evidence type="ECO:0000313" key="6">
    <source>
        <dbReference type="Proteomes" id="UP000472273"/>
    </source>
</evidence>
<dbReference type="SUPFAM" id="SSF50044">
    <property type="entry name" value="SH3-domain"/>
    <property type="match status" value="2"/>
</dbReference>
<accession>A0A670ZSX2</accession>
<dbReference type="Gene3D" id="2.30.30.40">
    <property type="entry name" value="SH3 Domains"/>
    <property type="match status" value="2"/>
</dbReference>
<evidence type="ECO:0000259" key="4">
    <source>
        <dbReference type="PROSITE" id="PS50002"/>
    </source>
</evidence>
<evidence type="ECO:0000256" key="1">
    <source>
        <dbReference type="ARBA" id="ARBA00022443"/>
    </source>
</evidence>
<dbReference type="InterPro" id="IPR051492">
    <property type="entry name" value="Dynamin-Rho_GEF"/>
</dbReference>
<feature type="region of interest" description="Disordered" evidence="3">
    <location>
        <begin position="297"/>
        <end position="343"/>
    </location>
</feature>
<dbReference type="GO" id="GO:0005085">
    <property type="term" value="F:guanyl-nucleotide exchange factor activity"/>
    <property type="evidence" value="ECO:0007669"/>
    <property type="project" value="TreeGrafter"/>
</dbReference>
<dbReference type="PRINTS" id="PR00499">
    <property type="entry name" value="P67PHOX"/>
</dbReference>
<dbReference type="GO" id="GO:0060271">
    <property type="term" value="P:cilium assembly"/>
    <property type="evidence" value="ECO:0007669"/>
    <property type="project" value="TreeGrafter"/>
</dbReference>
<sequence>MVISLTDYRFGSRFLHGATLEMPSYALGQARALMSLSAQMEEELDFREGDVIIIVGIPEPGWFEGEIQGRRGIFPEGFVELLVALPGPYGIALYRFQALESTELDFEVGERIRILGVLEDGWLEGELRGRRGIFPHRFVRLEENYLQQWKSGYLPKGVDSVIASLHKAGSPGMSEEPGWSSDHTEEKTYQIPLDSLDSEIKQNQIPNHQKEGCLGSVPLDVSGTSSLDSDKTVNGVSSIPHSPLQVKTQHYDHLHKSEPIQTPNTSWDHLKGCKHLEQDGEAHSLIRHNTLFSWMRSETSSKKKQKVQLPLEKSTFGTTKSREHQGLHKERGSNRRLFSPILS</sequence>
<dbReference type="SMART" id="SM00326">
    <property type="entry name" value="SH3"/>
    <property type="match status" value="2"/>
</dbReference>
<dbReference type="InterPro" id="IPR001452">
    <property type="entry name" value="SH3_domain"/>
</dbReference>
<feature type="domain" description="SH3" evidence="4">
    <location>
        <begin position="25"/>
        <end position="84"/>
    </location>
</feature>
<keyword evidence="6" id="KW-1185">Reference proteome</keyword>
<evidence type="ECO:0000256" key="2">
    <source>
        <dbReference type="PROSITE-ProRule" id="PRU00192"/>
    </source>
</evidence>
<keyword evidence="1 2" id="KW-0728">SH3 domain</keyword>
<reference evidence="5" key="2">
    <citation type="submission" date="2025-09" db="UniProtKB">
        <authorList>
            <consortium name="Ensembl"/>
        </authorList>
    </citation>
    <scope>IDENTIFICATION</scope>
</reference>